<dbReference type="RefSeq" id="WP_270682997.1">
    <property type="nucleotide sequence ID" value="NZ_JAQFWQ010000001.1"/>
</dbReference>
<proteinExistence type="predicted"/>
<evidence type="ECO:0000313" key="2">
    <source>
        <dbReference type="Proteomes" id="UP001527866"/>
    </source>
</evidence>
<dbReference type="Gene3D" id="3.30.530.20">
    <property type="match status" value="2"/>
</dbReference>
<keyword evidence="2" id="KW-1185">Reference proteome</keyword>
<dbReference type="InterPro" id="IPR019587">
    <property type="entry name" value="Polyketide_cyclase/dehydratase"/>
</dbReference>
<comment type="caution">
    <text evidence="1">The sequence shown here is derived from an EMBL/GenBank/DDBJ whole genome shotgun (WGS) entry which is preliminary data.</text>
</comment>
<accession>A0ABT4TXV6</accession>
<dbReference type="SUPFAM" id="SSF55961">
    <property type="entry name" value="Bet v1-like"/>
    <property type="match status" value="2"/>
</dbReference>
<dbReference type="EMBL" id="JAQFWQ010000001">
    <property type="protein sequence ID" value="MDA2809090.1"/>
    <property type="molecule type" value="Genomic_DNA"/>
</dbReference>
<reference evidence="1 2" key="1">
    <citation type="submission" date="2023-01" db="EMBL/GenBank/DDBJ databases">
        <title>Draft genome sequence of Nocardiopsis sp. RSe5-2 isolated from halophytes.</title>
        <authorList>
            <person name="Duangmal K."/>
            <person name="Chantavorakit T."/>
        </authorList>
    </citation>
    <scope>NUCLEOTIDE SEQUENCE [LARGE SCALE GENOMIC DNA]</scope>
    <source>
        <strain evidence="1 2">RSe5-2</strain>
    </source>
</reference>
<dbReference type="CDD" id="cd08861">
    <property type="entry name" value="OtcD1_ARO-CYC_like"/>
    <property type="match status" value="2"/>
</dbReference>
<dbReference type="InterPro" id="IPR023393">
    <property type="entry name" value="START-like_dom_sf"/>
</dbReference>
<dbReference type="Pfam" id="PF10604">
    <property type="entry name" value="Polyketide_cyc2"/>
    <property type="match status" value="2"/>
</dbReference>
<evidence type="ECO:0000313" key="1">
    <source>
        <dbReference type="EMBL" id="MDA2809090.1"/>
    </source>
</evidence>
<dbReference type="Proteomes" id="UP001527866">
    <property type="component" value="Unassembled WGS sequence"/>
</dbReference>
<organism evidence="1 2">
    <name type="scientific">Nocardiopsis endophytica</name>
    <dbReference type="NCBI Taxonomy" id="3018445"/>
    <lineage>
        <taxon>Bacteria</taxon>
        <taxon>Bacillati</taxon>
        <taxon>Actinomycetota</taxon>
        <taxon>Actinomycetes</taxon>
        <taxon>Streptosporangiales</taxon>
        <taxon>Nocardiopsidaceae</taxon>
        <taxon>Nocardiopsis</taxon>
    </lineage>
</organism>
<name>A0ABT4TXV6_9ACTN</name>
<sequence length="319" mass="35909">MADDRAREVEHRTTVEAPADRVYDLIAQVENWPRLFPPTVHVDHVERGDTGADTAEERIRIWATAGGEVKNWTSRRELDRTRRRIRFRQEVSSHPVASMGGTWIIEPVTEGRCRVRLLHDYRAVDDDPGHLAWIDQAVDRNSTAELEALRTSAERAAGSPETVLSFEDTVEIAGSAKDVYDFLNEAQHWKERLPHVAEVRLTEETPGLQVLRMDTRTKDGSTHTTESVRVCFPHRFIVYKQLVLPALMHLHTGYWELTEHDRGTTATAQHTVVIATDRITGVLGEGAGLEQARTFVRNALGGNSTATLGHAKAYAEARR</sequence>
<gene>
    <name evidence="1" type="ORF">O4J56_00405</name>
</gene>
<protein>
    <submittedName>
        <fullName evidence="1">Aromatase/cyclase</fullName>
    </submittedName>
</protein>